<proteinExistence type="predicted"/>
<organism evidence="2 3">
    <name type="scientific">Danaus plexippus plexippus</name>
    <dbReference type="NCBI Taxonomy" id="278856"/>
    <lineage>
        <taxon>Eukaryota</taxon>
        <taxon>Metazoa</taxon>
        <taxon>Ecdysozoa</taxon>
        <taxon>Arthropoda</taxon>
        <taxon>Hexapoda</taxon>
        <taxon>Insecta</taxon>
        <taxon>Pterygota</taxon>
        <taxon>Neoptera</taxon>
        <taxon>Endopterygota</taxon>
        <taxon>Lepidoptera</taxon>
        <taxon>Glossata</taxon>
        <taxon>Ditrysia</taxon>
        <taxon>Papilionoidea</taxon>
        <taxon>Nymphalidae</taxon>
        <taxon>Danainae</taxon>
        <taxon>Danaini</taxon>
        <taxon>Danaina</taxon>
        <taxon>Danaus</taxon>
        <taxon>Danaus</taxon>
    </lineage>
</organism>
<dbReference type="eggNOG" id="ENOG502TA5G">
    <property type="taxonomic scope" value="Eukaryota"/>
</dbReference>
<protein>
    <recommendedName>
        <fullName evidence="4">Ommochrome-binding protein-like</fullName>
    </recommendedName>
</protein>
<feature type="signal peptide" evidence="1">
    <location>
        <begin position="1"/>
        <end position="24"/>
    </location>
</feature>
<evidence type="ECO:0000313" key="2">
    <source>
        <dbReference type="EMBL" id="OWR46681.1"/>
    </source>
</evidence>
<feature type="chain" id="PRO_5012080967" description="Ommochrome-binding protein-like" evidence="1">
    <location>
        <begin position="25"/>
        <end position="166"/>
    </location>
</feature>
<accession>A0A212EYZ2</accession>
<name>A0A212EYZ2_DANPL</name>
<dbReference type="AlphaFoldDB" id="A0A212EYZ2"/>
<reference evidence="2 3" key="1">
    <citation type="journal article" date="2011" name="Cell">
        <title>The monarch butterfly genome yields insights into long-distance migration.</title>
        <authorList>
            <person name="Zhan S."/>
            <person name="Merlin C."/>
            <person name="Boore J.L."/>
            <person name="Reppert S.M."/>
        </authorList>
    </citation>
    <scope>NUCLEOTIDE SEQUENCE [LARGE SCALE GENOMIC DNA]</scope>
    <source>
        <strain evidence="2">F-2</strain>
    </source>
</reference>
<evidence type="ECO:0008006" key="4">
    <source>
        <dbReference type="Google" id="ProtNLM"/>
    </source>
</evidence>
<keyword evidence="3" id="KW-1185">Reference proteome</keyword>
<dbReference type="Proteomes" id="UP000007151">
    <property type="component" value="Unassembled WGS sequence"/>
</dbReference>
<evidence type="ECO:0000256" key="1">
    <source>
        <dbReference type="SAM" id="SignalP"/>
    </source>
</evidence>
<sequence>MRLLSAVFHRYAILLVFITAIVESNEVSDCSTCIKVNVTCFNVSYLFDIQAPFRKTVVITKLGVLRSTNTLYFSFEPNIDDIEYSKIGFISMEEPTNTSVIGAKQAMNFGTFDFDQDNGLVYLGGSDGIYVLDTNSHRVAPYSSRGDTILKGKSLYRLTETNSTVC</sequence>
<dbReference type="InParanoid" id="A0A212EYZ2"/>
<evidence type="ECO:0000313" key="3">
    <source>
        <dbReference type="Proteomes" id="UP000007151"/>
    </source>
</evidence>
<dbReference type="KEGG" id="dpl:KGM_200574"/>
<keyword evidence="1" id="KW-0732">Signal</keyword>
<dbReference type="EMBL" id="AGBW02011426">
    <property type="protein sequence ID" value="OWR46681.1"/>
    <property type="molecule type" value="Genomic_DNA"/>
</dbReference>
<comment type="caution">
    <text evidence="2">The sequence shown here is derived from an EMBL/GenBank/DDBJ whole genome shotgun (WGS) entry which is preliminary data.</text>
</comment>
<gene>
    <name evidence="2" type="ORF">KGM_200574</name>
</gene>